<accession>A0A8X7YSV9</accession>
<evidence type="ECO:0000256" key="3">
    <source>
        <dbReference type="ARBA" id="ARBA00022771"/>
    </source>
</evidence>
<feature type="domain" description="NAC" evidence="11">
    <location>
        <begin position="362"/>
        <end position="517"/>
    </location>
</feature>
<comment type="caution">
    <text evidence="13">The sequence shown here is derived from an EMBL/GenBank/DDBJ whole genome shotgun (WGS) entry which is preliminary data.</text>
</comment>
<keyword evidence="14" id="KW-1185">Reference proteome</keyword>
<evidence type="ECO:0000256" key="7">
    <source>
        <dbReference type="ARBA" id="ARBA00023163"/>
    </source>
</evidence>
<dbReference type="InterPro" id="IPR003441">
    <property type="entry name" value="NAC-dom"/>
</dbReference>
<dbReference type="OrthoDB" id="737278at2759"/>
<keyword evidence="10" id="KW-0812">Transmembrane</keyword>
<feature type="transmembrane region" description="Helical" evidence="10">
    <location>
        <begin position="218"/>
        <end position="239"/>
    </location>
</feature>
<dbReference type="Proteomes" id="UP000886885">
    <property type="component" value="Chromosome 11D"/>
</dbReference>
<feature type="compositionally biased region" description="Low complexity" evidence="9">
    <location>
        <begin position="536"/>
        <end position="550"/>
    </location>
</feature>
<feature type="domain" description="RING-CH-type" evidence="12">
    <location>
        <begin position="84"/>
        <end position="145"/>
    </location>
</feature>
<feature type="region of interest" description="Disordered" evidence="9">
    <location>
        <begin position="536"/>
        <end position="569"/>
    </location>
</feature>
<evidence type="ECO:0000313" key="13">
    <source>
        <dbReference type="EMBL" id="KAG6755535.1"/>
    </source>
</evidence>
<proteinExistence type="predicted"/>
<dbReference type="Pfam" id="PF12906">
    <property type="entry name" value="RINGv"/>
    <property type="match status" value="1"/>
</dbReference>
<evidence type="ECO:0000256" key="5">
    <source>
        <dbReference type="ARBA" id="ARBA00023015"/>
    </source>
</evidence>
<name>A0A8X7YSV9_POPTO</name>
<dbReference type="FunFam" id="2.170.150.80:FF:000002">
    <property type="entry name" value="Nac domain-containing protein 86"/>
    <property type="match status" value="1"/>
</dbReference>
<keyword evidence="2" id="KW-0479">Metal-binding</keyword>
<dbReference type="PROSITE" id="PS51005">
    <property type="entry name" value="NAC"/>
    <property type="match status" value="1"/>
</dbReference>
<evidence type="ECO:0000256" key="4">
    <source>
        <dbReference type="ARBA" id="ARBA00022833"/>
    </source>
</evidence>
<evidence type="ECO:0000256" key="10">
    <source>
        <dbReference type="SAM" id="Phobius"/>
    </source>
</evidence>
<keyword evidence="5" id="KW-0805">Transcription regulation</keyword>
<feature type="transmembrane region" description="Helical" evidence="10">
    <location>
        <begin position="246"/>
        <end position="266"/>
    </location>
</feature>
<feature type="transmembrane region" description="Helical" evidence="10">
    <location>
        <begin position="985"/>
        <end position="1005"/>
    </location>
</feature>
<keyword evidence="6" id="KW-0238">DNA-binding</keyword>
<gene>
    <name evidence="13" type="ORF">POTOM_041366</name>
</gene>
<evidence type="ECO:0000259" key="12">
    <source>
        <dbReference type="PROSITE" id="PS51292"/>
    </source>
</evidence>
<evidence type="ECO:0000313" key="14">
    <source>
        <dbReference type="Proteomes" id="UP000886885"/>
    </source>
</evidence>
<keyword evidence="10" id="KW-0472">Membrane</keyword>
<dbReference type="GO" id="GO:0006355">
    <property type="term" value="P:regulation of DNA-templated transcription"/>
    <property type="evidence" value="ECO:0007669"/>
    <property type="project" value="InterPro"/>
</dbReference>
<dbReference type="AlphaFoldDB" id="A0A8X7YSV9"/>
<protein>
    <recommendedName>
        <fullName evidence="15">NAC domain-containing protein</fullName>
    </recommendedName>
</protein>
<feature type="region of interest" description="Disordered" evidence="9">
    <location>
        <begin position="959"/>
        <end position="980"/>
    </location>
</feature>
<keyword evidence="7" id="KW-0804">Transcription</keyword>
<evidence type="ECO:0008006" key="15">
    <source>
        <dbReference type="Google" id="ProtNLM"/>
    </source>
</evidence>
<evidence type="ECO:0000256" key="6">
    <source>
        <dbReference type="ARBA" id="ARBA00023125"/>
    </source>
</evidence>
<evidence type="ECO:0000256" key="8">
    <source>
        <dbReference type="ARBA" id="ARBA00023242"/>
    </source>
</evidence>
<dbReference type="CDD" id="cd16495">
    <property type="entry name" value="RING_CH-C4HC3_MARCH"/>
    <property type="match status" value="1"/>
</dbReference>
<dbReference type="PROSITE" id="PS51292">
    <property type="entry name" value="ZF_RING_CH"/>
    <property type="match status" value="1"/>
</dbReference>
<feature type="compositionally biased region" description="Basic and acidic residues" evidence="9">
    <location>
        <begin position="1"/>
        <end position="11"/>
    </location>
</feature>
<feature type="compositionally biased region" description="Polar residues" evidence="9">
    <location>
        <begin position="551"/>
        <end position="564"/>
    </location>
</feature>
<dbReference type="Pfam" id="PF02365">
    <property type="entry name" value="NAM"/>
    <property type="match status" value="1"/>
</dbReference>
<dbReference type="PANTHER" id="PTHR31744:SF216">
    <property type="entry name" value="NAC TRANSCRIPTION FACTOR"/>
    <property type="match status" value="1"/>
</dbReference>
<dbReference type="EMBL" id="JAAWWB010000022">
    <property type="protein sequence ID" value="KAG6755535.1"/>
    <property type="molecule type" value="Genomic_DNA"/>
</dbReference>
<keyword evidence="10" id="KW-1133">Transmembrane helix</keyword>
<reference evidence="13" key="1">
    <citation type="journal article" date="2020" name="bioRxiv">
        <title>Hybrid origin of Populus tomentosa Carr. identified through genome sequencing and phylogenomic analysis.</title>
        <authorList>
            <person name="An X."/>
            <person name="Gao K."/>
            <person name="Chen Z."/>
            <person name="Li J."/>
            <person name="Yang X."/>
            <person name="Yang X."/>
            <person name="Zhou J."/>
            <person name="Guo T."/>
            <person name="Zhao T."/>
            <person name="Huang S."/>
            <person name="Miao D."/>
            <person name="Khan W.U."/>
            <person name="Rao P."/>
            <person name="Ye M."/>
            <person name="Lei B."/>
            <person name="Liao W."/>
            <person name="Wang J."/>
            <person name="Ji L."/>
            <person name="Li Y."/>
            <person name="Guo B."/>
            <person name="Mustafa N.S."/>
            <person name="Li S."/>
            <person name="Yun Q."/>
            <person name="Keller S.R."/>
            <person name="Mao J."/>
            <person name="Zhang R."/>
            <person name="Strauss S.H."/>
        </authorList>
    </citation>
    <scope>NUCLEOTIDE SEQUENCE</scope>
    <source>
        <strain evidence="13">GM15</strain>
        <tissue evidence="13">Leaf</tissue>
    </source>
</reference>
<dbReference type="GO" id="GO:0005634">
    <property type="term" value="C:nucleus"/>
    <property type="evidence" value="ECO:0007669"/>
    <property type="project" value="UniProtKB-SubCell"/>
</dbReference>
<dbReference type="PANTHER" id="PTHR31744">
    <property type="entry name" value="PROTEIN CUP-SHAPED COTYLEDON 2-RELATED"/>
    <property type="match status" value="1"/>
</dbReference>
<organism evidence="13 14">
    <name type="scientific">Populus tomentosa</name>
    <name type="common">Chinese white poplar</name>
    <dbReference type="NCBI Taxonomy" id="118781"/>
    <lineage>
        <taxon>Eukaryota</taxon>
        <taxon>Viridiplantae</taxon>
        <taxon>Streptophyta</taxon>
        <taxon>Embryophyta</taxon>
        <taxon>Tracheophyta</taxon>
        <taxon>Spermatophyta</taxon>
        <taxon>Magnoliopsida</taxon>
        <taxon>eudicotyledons</taxon>
        <taxon>Gunneridae</taxon>
        <taxon>Pentapetalae</taxon>
        <taxon>rosids</taxon>
        <taxon>fabids</taxon>
        <taxon>Malpighiales</taxon>
        <taxon>Salicaceae</taxon>
        <taxon>Saliceae</taxon>
        <taxon>Populus</taxon>
    </lineage>
</organism>
<sequence>MQNDGSGRDGTTRAGGDVPLAEVDLEKQDNSKVLPQDGGNGVLSGNSDYSPVIAIVVSNGESPVAASKEELHSVDFPRKGSLSRNSSSHEQCSPSATLEKEEVLIDLGCKCKGGLAKAHRTCIDTWFSTRGSNKCEICQAVAVNVSPPESQPIVGILYLSAKNHSMLKIALFIFISSKFDPCTGFWNAMQAHASFLGQTTGFGELTQTLDHETVIGPLWVAFSILIGGLLLDVLISITLGVSALPVNIIIGVIVVLGLGTALRLALEFCHEWSFRRAVQRADANENHVSHGQKEVPDIKRDRALRGYFESFLMLRETEEQAKIEREIERFCSTKLDRISLLGFGQNKEKEDNMVAMVPVDSLPLGFRFRPTDEELISHYLRLKINGRDSEVEVIPEIDICKWEPWDLPGLSVIKTDDPEWFFFCPRDRKYPNGHRSNRATDAGYWKATGKDRTIKSRKSAGNTTLIGMKKTLVFHRGRAPNGERTNWVMHEYRPTEKDLDGTGPGQGAFVLFRLFRKPEERPSIVKYDEIEQIEYSPTAAKSSPDDASSDLVQETATSEMSSGKQPEDIKMWSTESDNTTSNAVLPIDSCSNSRATSDVEDQVPEATAVKAYLPLDENSPLHEFMSGEPDCKVFSPMQSQIPADLGYYMDSPYASDFGNNQNGFTFQDGTSEQDVSLTELLDDYFNNHDDYSGEETSSQNTLGVGSETQLFGQEPPGNFHVKDHGIYNGMAQELHASHMGAPVWPGDQFDSYELLQMQAAPGTFQAPTSFSDGEIGRGNIGHFGNTFVGQDAPSANSAISSFDVYNSMEEPTSQMTSVDYGSGVSGTGIKIRTRQRQVQPHSDNLAAQGSAPRRIRLQVERSVESVGNFKFNGATHVDDEDEVQSAVTEATGDAEKQASTVDEDEDKVQSVVTEATGDAEKQTSAVDDLQNESPLAISKTKREIAEESSSNLRLRVKREADSGSGQIASPASPGAPPAHHGHKSLSIYVSIFLLLILFIAFAGMWRSLKTVKFLWIQDGAGDNL</sequence>
<feature type="region of interest" description="Disordered" evidence="9">
    <location>
        <begin position="1"/>
        <end position="46"/>
    </location>
</feature>
<feature type="region of interest" description="Disordered" evidence="9">
    <location>
        <begin position="872"/>
        <end position="935"/>
    </location>
</feature>
<evidence type="ECO:0000256" key="2">
    <source>
        <dbReference type="ARBA" id="ARBA00022723"/>
    </source>
</evidence>
<dbReference type="GO" id="GO:0008270">
    <property type="term" value="F:zinc ion binding"/>
    <property type="evidence" value="ECO:0007669"/>
    <property type="project" value="UniProtKB-KW"/>
</dbReference>
<feature type="compositionally biased region" description="Low complexity" evidence="9">
    <location>
        <begin position="962"/>
        <end position="972"/>
    </location>
</feature>
<evidence type="ECO:0000256" key="9">
    <source>
        <dbReference type="SAM" id="MobiDB-lite"/>
    </source>
</evidence>
<dbReference type="GO" id="GO:0003677">
    <property type="term" value="F:DNA binding"/>
    <property type="evidence" value="ECO:0007669"/>
    <property type="project" value="UniProtKB-KW"/>
</dbReference>
<comment type="subcellular location">
    <subcellularLocation>
        <location evidence="1">Nucleus</location>
    </subcellularLocation>
</comment>
<dbReference type="InterPro" id="IPR011016">
    <property type="entry name" value="Znf_RING-CH"/>
</dbReference>
<dbReference type="SMART" id="SM00744">
    <property type="entry name" value="RINGv"/>
    <property type="match status" value="1"/>
</dbReference>
<keyword evidence="3" id="KW-0863">Zinc-finger</keyword>
<evidence type="ECO:0000259" key="11">
    <source>
        <dbReference type="PROSITE" id="PS51005"/>
    </source>
</evidence>
<keyword evidence="4" id="KW-0862">Zinc</keyword>
<keyword evidence="8" id="KW-0539">Nucleus</keyword>
<evidence type="ECO:0000256" key="1">
    <source>
        <dbReference type="ARBA" id="ARBA00004123"/>
    </source>
</evidence>